<sequence>MDRGAAAVPAHRLPGRDRPVRGQPSGVRHALDRYVDAGAALLHAGHHAAAPHHGHELADPASPHARAVHVLLRHDPLPDLVAGRSRTRSGVDVEGHRQAAIHHRRLCGVRADDSAGGHVDQRDGAQARRQALAVAAPACLRDGRAGHPALLVAQGRQA</sequence>
<reference evidence="3" key="1">
    <citation type="submission" date="2013-09" db="EMBL/GenBank/DDBJ databases">
        <title>Corchorus olitorius genome sequencing.</title>
        <authorList>
            <person name="Alam M."/>
            <person name="Haque M.S."/>
            <person name="Islam M.S."/>
            <person name="Emdad E.M."/>
            <person name="Islam M.M."/>
            <person name="Ahmed B."/>
            <person name="Halim A."/>
            <person name="Hossen Q.M.M."/>
            <person name="Hossain M.Z."/>
            <person name="Ahmed R."/>
            <person name="Khan M.M."/>
            <person name="Islam R."/>
            <person name="Rashid M.M."/>
            <person name="Khan S.A."/>
            <person name="Rahman M.S."/>
            <person name="Alam M."/>
            <person name="Yahiya A.S."/>
            <person name="Khan M.S."/>
            <person name="Azam M.S."/>
            <person name="Haque T."/>
            <person name="Lashkar M.Z.H."/>
            <person name="Akhand A.I."/>
            <person name="Morshed G."/>
            <person name="Roy S."/>
            <person name="Uddin K.S."/>
            <person name="Rabeya T."/>
            <person name="Hossain A.S."/>
            <person name="Chowdhury A."/>
            <person name="Snigdha A.R."/>
            <person name="Mortoza M.S."/>
            <person name="Matin S.A."/>
            <person name="Hoque S.M.E."/>
            <person name="Islam M.K."/>
            <person name="Roy D.K."/>
            <person name="Haider R."/>
            <person name="Moosa M.M."/>
            <person name="Elias S.M."/>
            <person name="Hasan A.M."/>
            <person name="Jahan S."/>
            <person name="Shafiuddin M."/>
            <person name="Mahmood N."/>
            <person name="Shommy N.S."/>
        </authorList>
    </citation>
    <scope>NUCLEOTIDE SEQUENCE [LARGE SCALE GENOMIC DNA]</scope>
    <source>
        <strain evidence="3">cv. O-4</strain>
    </source>
</reference>
<feature type="region of interest" description="Disordered" evidence="1">
    <location>
        <begin position="1"/>
        <end position="26"/>
    </location>
</feature>
<dbReference type="Proteomes" id="UP000187203">
    <property type="component" value="Unassembled WGS sequence"/>
</dbReference>
<dbReference type="EMBL" id="AWUE01005569">
    <property type="protein sequence ID" value="OMP12943.1"/>
    <property type="molecule type" value="Genomic_DNA"/>
</dbReference>
<dbReference type="AlphaFoldDB" id="A0A1R3L0S2"/>
<evidence type="ECO:0000256" key="1">
    <source>
        <dbReference type="SAM" id="MobiDB-lite"/>
    </source>
</evidence>
<accession>A0A1R3L0S2</accession>
<keyword evidence="3" id="KW-1185">Reference proteome</keyword>
<proteinExistence type="predicted"/>
<comment type="caution">
    <text evidence="2">The sequence shown here is derived from an EMBL/GenBank/DDBJ whole genome shotgun (WGS) entry which is preliminary data.</text>
</comment>
<organism evidence="2 3">
    <name type="scientific">Corchorus olitorius</name>
    <dbReference type="NCBI Taxonomy" id="93759"/>
    <lineage>
        <taxon>Eukaryota</taxon>
        <taxon>Viridiplantae</taxon>
        <taxon>Streptophyta</taxon>
        <taxon>Embryophyta</taxon>
        <taxon>Tracheophyta</taxon>
        <taxon>Spermatophyta</taxon>
        <taxon>Magnoliopsida</taxon>
        <taxon>eudicotyledons</taxon>
        <taxon>Gunneridae</taxon>
        <taxon>Pentapetalae</taxon>
        <taxon>rosids</taxon>
        <taxon>malvids</taxon>
        <taxon>Malvales</taxon>
        <taxon>Malvaceae</taxon>
        <taxon>Grewioideae</taxon>
        <taxon>Apeibeae</taxon>
        <taxon>Corchorus</taxon>
    </lineage>
</organism>
<evidence type="ECO:0000313" key="3">
    <source>
        <dbReference type="Proteomes" id="UP000187203"/>
    </source>
</evidence>
<name>A0A1R3L0S2_9ROSI</name>
<keyword evidence="2" id="KW-0966">Cell projection</keyword>
<protein>
    <submittedName>
        <fullName evidence="2">Lateral flagellar FliI-like assembly ATPase</fullName>
    </submittedName>
</protein>
<gene>
    <name evidence="2" type="ORF">COLO4_02542</name>
</gene>
<keyword evidence="2" id="KW-0969">Cilium</keyword>
<keyword evidence="2" id="KW-0282">Flagellum</keyword>
<evidence type="ECO:0000313" key="2">
    <source>
        <dbReference type="EMBL" id="OMP12943.1"/>
    </source>
</evidence>